<dbReference type="GO" id="GO:0006310">
    <property type="term" value="P:DNA recombination"/>
    <property type="evidence" value="ECO:0007669"/>
    <property type="project" value="UniProtKB-KW"/>
</dbReference>
<gene>
    <name evidence="8" type="ORF">FK85_30755</name>
</gene>
<dbReference type="Proteomes" id="UP000053331">
    <property type="component" value="Unassembled WGS sequence"/>
</dbReference>
<dbReference type="RefSeq" id="WP_050026732.1">
    <property type="nucleotide sequence ID" value="NZ_JNFH02000098.1"/>
</dbReference>
<evidence type="ECO:0000313" key="9">
    <source>
        <dbReference type="Proteomes" id="UP000053331"/>
    </source>
</evidence>
<dbReference type="Pfam" id="PF07282">
    <property type="entry name" value="Cas12f1-like_TNB"/>
    <property type="match status" value="1"/>
</dbReference>
<dbReference type="GO" id="GO:0032196">
    <property type="term" value="P:transposition"/>
    <property type="evidence" value="ECO:0007669"/>
    <property type="project" value="UniProtKB-KW"/>
</dbReference>
<keyword evidence="3" id="KW-0238">DNA-binding</keyword>
<reference evidence="8 9" key="1">
    <citation type="journal article" date="2015" name="Genome Announc.">
        <title>Draft genome sequence of a Halorubrum H3 strain isolated from the burlinskoye salt lake (Altai Krai, Russia).</title>
        <authorList>
            <person name="Rozanov A.S."/>
            <person name="Bryanskaya A.V."/>
            <person name="Malup T.K."/>
            <person name="Kotenko A.V."/>
            <person name="Peltek S.E."/>
        </authorList>
    </citation>
    <scope>NUCLEOTIDE SEQUENCE [LARGE SCALE GENOMIC DNA]</scope>
    <source>
        <strain evidence="8 9">H3</strain>
    </source>
</reference>
<keyword evidence="2" id="KW-0815">Transposition</keyword>
<comment type="similarity">
    <text evidence="1">In the C-terminal section; belongs to the transposase 35 family.</text>
</comment>
<dbReference type="OrthoDB" id="284225at2157"/>
<feature type="domain" description="Cas12f1-like TNB" evidence="7">
    <location>
        <begin position="309"/>
        <end position="374"/>
    </location>
</feature>
<proteinExistence type="inferred from homology"/>
<evidence type="ECO:0000256" key="4">
    <source>
        <dbReference type="ARBA" id="ARBA00023172"/>
    </source>
</evidence>
<dbReference type="AlphaFoldDB" id="A0A0F8CJR4"/>
<organism evidence="8 9">
    <name type="scientific">Halorubrum saccharovorum</name>
    <dbReference type="NCBI Taxonomy" id="2248"/>
    <lineage>
        <taxon>Archaea</taxon>
        <taxon>Methanobacteriati</taxon>
        <taxon>Methanobacteriota</taxon>
        <taxon>Stenosarchaea group</taxon>
        <taxon>Halobacteria</taxon>
        <taxon>Halobacteriales</taxon>
        <taxon>Haloferacaceae</taxon>
        <taxon>Halorubrum</taxon>
    </lineage>
</organism>
<dbReference type="EMBL" id="JNFH02000098">
    <property type="protein sequence ID" value="KKF39162.1"/>
    <property type="molecule type" value="Genomic_DNA"/>
</dbReference>
<name>A0A0F8CJR4_9EURY</name>
<feature type="domain" description="Probable transposase IS891/IS1136/IS1341" evidence="6">
    <location>
        <begin position="181"/>
        <end position="291"/>
    </location>
</feature>
<feature type="region of interest" description="Disordered" evidence="5">
    <location>
        <begin position="97"/>
        <end position="131"/>
    </location>
</feature>
<protein>
    <submittedName>
        <fullName evidence="8">Transposase</fullName>
    </submittedName>
</protein>
<dbReference type="Pfam" id="PF01385">
    <property type="entry name" value="OrfB_IS605"/>
    <property type="match status" value="1"/>
</dbReference>
<dbReference type="InterPro" id="IPR001959">
    <property type="entry name" value="Transposase"/>
</dbReference>
<evidence type="ECO:0000259" key="7">
    <source>
        <dbReference type="Pfam" id="PF07282"/>
    </source>
</evidence>
<dbReference type="GO" id="GO:0003677">
    <property type="term" value="F:DNA binding"/>
    <property type="evidence" value="ECO:0007669"/>
    <property type="project" value="UniProtKB-KW"/>
</dbReference>
<evidence type="ECO:0000313" key="8">
    <source>
        <dbReference type="EMBL" id="KKF39162.1"/>
    </source>
</evidence>
<comment type="caution">
    <text evidence="8">The sequence shown here is derived from an EMBL/GenBank/DDBJ whole genome shotgun (WGS) entry which is preliminary data.</text>
</comment>
<evidence type="ECO:0000256" key="1">
    <source>
        <dbReference type="ARBA" id="ARBA00008761"/>
    </source>
</evidence>
<evidence type="ECO:0000256" key="2">
    <source>
        <dbReference type="ARBA" id="ARBA00022578"/>
    </source>
</evidence>
<evidence type="ECO:0000259" key="6">
    <source>
        <dbReference type="Pfam" id="PF01385"/>
    </source>
</evidence>
<dbReference type="InterPro" id="IPR010095">
    <property type="entry name" value="Cas12f1-like_TNB"/>
</dbReference>
<evidence type="ECO:0000256" key="3">
    <source>
        <dbReference type="ARBA" id="ARBA00023125"/>
    </source>
</evidence>
<keyword evidence="9" id="KW-1185">Reference proteome</keyword>
<sequence>MAIKATRTYVGSIQNHQQVCDGLDSLGDSASKIWNVARWTADRIWDATGEIPNGNVLKSYMKNQSCWKDLNAQSSQKVIEELSDAFQSWFDLRHNSSKANPPGYRKHGDTRPKSTVTFKEDGFKHDPGNNRVRLSKGSNLKEHFSDFLLCEYQTRPDVDLSEVNRVQNVRAVWNGERWELHFVCKIDLETADSAGDGVAGIDLGITNIATVAFPDEYVLYPGNSLKEDKHYFTRVEYDTEGENGPSEQSMWARRKLSERETHFYHTLTDAIITECVERGVGTLAVSWPEDVRESNWGKTGNKKLHTWPFDSIYQYLAYKGEMRGVAVLKENEWNTSKTCSRCGDDTKSNRVERGLYVCSSCELVANADCNGAENMRQKITPSPHGEDRSNGCVAQPSTHLFDRESGTFHTREQVVS</sequence>
<accession>A0A0F8CJR4</accession>
<dbReference type="NCBIfam" id="NF040570">
    <property type="entry name" value="guided_TnpB"/>
    <property type="match status" value="1"/>
</dbReference>
<evidence type="ECO:0000256" key="5">
    <source>
        <dbReference type="SAM" id="MobiDB-lite"/>
    </source>
</evidence>
<feature type="compositionally biased region" description="Basic and acidic residues" evidence="5">
    <location>
        <begin position="106"/>
        <end position="128"/>
    </location>
</feature>
<feature type="region of interest" description="Disordered" evidence="5">
    <location>
        <begin position="377"/>
        <end position="396"/>
    </location>
</feature>
<keyword evidence="4" id="KW-0233">DNA recombination</keyword>